<organism evidence="3">
    <name type="scientific">Caenorhabditis brenneri</name>
    <name type="common">Nematode worm</name>
    <dbReference type="NCBI Taxonomy" id="135651"/>
    <lineage>
        <taxon>Eukaryota</taxon>
        <taxon>Metazoa</taxon>
        <taxon>Ecdysozoa</taxon>
        <taxon>Nematoda</taxon>
        <taxon>Chromadorea</taxon>
        <taxon>Rhabditida</taxon>
        <taxon>Rhabditina</taxon>
        <taxon>Rhabditomorpha</taxon>
        <taxon>Rhabditoidea</taxon>
        <taxon>Rhabditidae</taxon>
        <taxon>Peloderinae</taxon>
        <taxon>Caenorhabditis</taxon>
    </lineage>
</organism>
<dbReference type="FunCoup" id="G0MPK1">
    <property type="interactions" value="1901"/>
</dbReference>
<gene>
    <name evidence="2" type="ORF">CAEBREN_05443</name>
</gene>
<dbReference type="OrthoDB" id="5877418at2759"/>
<feature type="region of interest" description="Disordered" evidence="1">
    <location>
        <begin position="154"/>
        <end position="214"/>
    </location>
</feature>
<keyword evidence="3" id="KW-1185">Reference proteome</keyword>
<evidence type="ECO:0000313" key="2">
    <source>
        <dbReference type="EMBL" id="EGT39804.1"/>
    </source>
</evidence>
<proteinExistence type="predicted"/>
<feature type="compositionally biased region" description="Polar residues" evidence="1">
    <location>
        <begin position="172"/>
        <end position="189"/>
    </location>
</feature>
<sequence>MMDKTRGTRTTRSGTKRELNEQKESTKNVKKHNNTVQTLKNSPKNSPTENDENIKLNESRITVLNPTQKPFVRDLMATHEASSVKVGTPVHYRPMTDNLQGASRKVAFVKREQIENTQISGPSESPKKYEDLKKMKLDEEDEWMNRKLASFQDDTNDKRHDVSTDSDEIDLSPNTSNMFHLQDNNSPDSSFLVGNHEYSQTANSESSSKLSSQKTEVIPERLDLTSHGKWNPLSFAKKCFFDMKNGVPLSRAECEEASKALTRNNREVDYYPYLELAQRFHNKDSDMQNVCFGLAFSTMMQNKTNQKLKKTCVTIGNSEVPVIDGNGFSLDQAIRNEDHIKLPSGFSFRMSSLITSHQASKWTSSKFQESSKSLLRVAFKKLASHDYYFAAYSPTEYSTSGYYPLGEQFYKSVSKFICCGFKQEFSLELESKCCGMAREVLTYLQDRFRKEYNQHSKMSVSQLTENLSIHLKRVGTNIEYCDIDFNKEPIHQNFTSLKIGS</sequence>
<dbReference type="HOGENOM" id="CLU_566492_0_0_1"/>
<evidence type="ECO:0000256" key="1">
    <source>
        <dbReference type="SAM" id="MobiDB-lite"/>
    </source>
</evidence>
<name>G0MPK1_CAEBE</name>
<protein>
    <submittedName>
        <fullName evidence="2">Uncharacterized protein</fullName>
    </submittedName>
</protein>
<dbReference type="InParanoid" id="G0MPK1"/>
<dbReference type="PANTHER" id="PTHR22921:SF27">
    <property type="entry name" value="C2H2-TYPE DOMAIN-CONTAINING PROTEIN-RELATED"/>
    <property type="match status" value="1"/>
</dbReference>
<reference evidence="3" key="1">
    <citation type="submission" date="2011-07" db="EMBL/GenBank/DDBJ databases">
        <authorList>
            <consortium name="Caenorhabditis brenneri Sequencing and Analysis Consortium"/>
            <person name="Wilson R.K."/>
        </authorList>
    </citation>
    <scope>NUCLEOTIDE SEQUENCE [LARGE SCALE GENOMIC DNA]</scope>
    <source>
        <strain evidence="3">PB2801</strain>
    </source>
</reference>
<feature type="region of interest" description="Disordered" evidence="1">
    <location>
        <begin position="1"/>
        <end position="52"/>
    </location>
</feature>
<feature type="compositionally biased region" description="Polar residues" evidence="1">
    <location>
        <begin position="34"/>
        <end position="48"/>
    </location>
</feature>
<dbReference type="STRING" id="135651.G0MPK1"/>
<dbReference type="eggNOG" id="ENOG502TI9Q">
    <property type="taxonomic scope" value="Eukaryota"/>
</dbReference>
<evidence type="ECO:0000313" key="3">
    <source>
        <dbReference type="Proteomes" id="UP000008068"/>
    </source>
</evidence>
<dbReference type="EMBL" id="GL379805">
    <property type="protein sequence ID" value="EGT39804.1"/>
    <property type="molecule type" value="Genomic_DNA"/>
</dbReference>
<feature type="compositionally biased region" description="Basic and acidic residues" evidence="1">
    <location>
        <begin position="15"/>
        <end position="27"/>
    </location>
</feature>
<accession>G0MPK1</accession>
<dbReference type="Proteomes" id="UP000008068">
    <property type="component" value="Unassembled WGS sequence"/>
</dbReference>
<dbReference type="PANTHER" id="PTHR22921">
    <property type="entry name" value="PROTEIN CBG20088-RELATED"/>
    <property type="match status" value="1"/>
</dbReference>
<dbReference type="AlphaFoldDB" id="G0MPK1"/>